<sequence>MRGVIGTMPVCEGSGVCLRGFAGHQPIEEQQAVGSMAMAVEVGGDTS</sequence>
<dbReference type="EMBL" id="BATB01000013">
    <property type="protein sequence ID" value="GAD55377.1"/>
    <property type="molecule type" value="Genomic_DNA"/>
</dbReference>
<evidence type="ECO:0000313" key="2">
    <source>
        <dbReference type="Proteomes" id="UP000016566"/>
    </source>
</evidence>
<dbReference type="STRING" id="1337093.MBELCI_1429"/>
<accession>U2Z2V0</accession>
<proteinExistence type="predicted"/>
<protein>
    <submittedName>
        <fullName evidence="1">Uncharacterized protein</fullName>
    </submittedName>
</protein>
<gene>
    <name evidence="1" type="ORF">MBELCI_1429</name>
</gene>
<dbReference type="AlphaFoldDB" id="U2Z2V0"/>
<name>U2Z2V0_9RHOB</name>
<dbReference type="Proteomes" id="UP000016566">
    <property type="component" value="Unassembled WGS sequence"/>
</dbReference>
<reference evidence="1" key="1">
    <citation type="journal article" date="2013" name="Genome Announc.">
        <title>Draft Genome Sequence of Loktanella cinnabarina LL-001T, Isolated from Deep-Sea Floor Sediment.</title>
        <authorList>
            <person name="Nishi S."/>
            <person name="Tsubouchi T."/>
            <person name="Takaki Y."/>
            <person name="Koyanagi R."/>
            <person name="Satoh N."/>
            <person name="Maruyama T."/>
            <person name="Hatada Y."/>
        </authorList>
    </citation>
    <scope>NUCLEOTIDE SEQUENCE [LARGE SCALE GENOMIC DNA]</scope>
    <source>
        <strain evidence="1">LL-001</strain>
    </source>
</reference>
<evidence type="ECO:0000313" key="1">
    <source>
        <dbReference type="EMBL" id="GAD55377.1"/>
    </source>
</evidence>
<comment type="caution">
    <text evidence="1">The sequence shown here is derived from an EMBL/GenBank/DDBJ whole genome shotgun (WGS) entry which is preliminary data.</text>
</comment>
<organism evidence="1 2">
    <name type="scientific">Limimaricola cinnabarinus LL-001</name>
    <dbReference type="NCBI Taxonomy" id="1337093"/>
    <lineage>
        <taxon>Bacteria</taxon>
        <taxon>Pseudomonadati</taxon>
        <taxon>Pseudomonadota</taxon>
        <taxon>Alphaproteobacteria</taxon>
        <taxon>Rhodobacterales</taxon>
        <taxon>Paracoccaceae</taxon>
        <taxon>Limimaricola</taxon>
    </lineage>
</organism>
<keyword evidence="2" id="KW-1185">Reference proteome</keyword>